<dbReference type="PANTHER" id="PTHR11614">
    <property type="entry name" value="PHOSPHOLIPASE-RELATED"/>
    <property type="match status" value="1"/>
</dbReference>
<dbReference type="SUPFAM" id="SSF53474">
    <property type="entry name" value="alpha/beta-Hydrolases"/>
    <property type="match status" value="1"/>
</dbReference>
<dbReference type="GO" id="GO:0016787">
    <property type="term" value="F:hydrolase activity"/>
    <property type="evidence" value="ECO:0007669"/>
    <property type="project" value="UniProtKB-KW"/>
</dbReference>
<dbReference type="InterPro" id="IPR000073">
    <property type="entry name" value="AB_hydrolase_1"/>
</dbReference>
<evidence type="ECO:0000259" key="1">
    <source>
        <dbReference type="Pfam" id="PF12146"/>
    </source>
</evidence>
<gene>
    <name evidence="2" type="ORF">L9G74_12215</name>
</gene>
<dbReference type="Gene3D" id="3.40.50.1820">
    <property type="entry name" value="alpha/beta hydrolase"/>
    <property type="match status" value="1"/>
</dbReference>
<name>A0ABT2FPS9_9GAMM</name>
<dbReference type="InterPro" id="IPR029058">
    <property type="entry name" value="AB_hydrolase_fold"/>
</dbReference>
<reference evidence="2 3" key="1">
    <citation type="submission" date="2022-02" db="EMBL/GenBank/DDBJ databases">
        <authorList>
            <person name="Zhuang L."/>
        </authorList>
    </citation>
    <scope>NUCLEOTIDE SEQUENCE [LARGE SCALE GENOMIC DNA]</scope>
    <source>
        <strain evidence="2 3">C32</strain>
    </source>
</reference>
<comment type="caution">
    <text evidence="2">The sequence shown here is derived from an EMBL/GenBank/DDBJ whole genome shotgun (WGS) entry which is preliminary data.</text>
</comment>
<reference evidence="3" key="2">
    <citation type="submission" date="2023-07" db="EMBL/GenBank/DDBJ databases">
        <title>Shewanella mangrovi sp. nov., an acetaldehyde- degrading bacterium isolated from mangrove sediment.</title>
        <authorList>
            <person name="Liu Y."/>
        </authorList>
    </citation>
    <scope>NUCLEOTIDE SEQUENCE [LARGE SCALE GENOMIC DNA]</scope>
    <source>
        <strain evidence="3">C32</strain>
    </source>
</reference>
<dbReference type="RefSeq" id="WP_238896692.1">
    <property type="nucleotide sequence ID" value="NZ_JAKOGG010000008.1"/>
</dbReference>
<sequence>MGRFRSQYDHPLSEQQLEQFWQHVSESSLTLADGHHMAYCYIEHPNHNKVVVISNGRVESYLKYIEVIYELYEQGFSVYAVDHVGQGLSSRLCRNSHIGHIDRFDRYVDHLSQFVAEVVLPQQHQHRYLLAHSMGGAIAALYLAQHSEHFEAAVFCAPMFGIKLPLPKSWVSWLANKMNRYSGDNEPNYILGGQDYHAKPFYGNPLTHSRQRYSRLLALYQQVPQIQLGSPSNQWLLASLPAAEQALQAAKKLAIPTLILQGTNDRVVDNSAQWRACGENTQLQQIEGARHELLIEHDCCRKQTMALIMDWFSS</sequence>
<protein>
    <submittedName>
        <fullName evidence="2">Alpha/beta fold hydrolase</fullName>
    </submittedName>
</protein>
<keyword evidence="3" id="KW-1185">Reference proteome</keyword>
<proteinExistence type="predicted"/>
<dbReference type="InterPro" id="IPR022742">
    <property type="entry name" value="Hydrolase_4"/>
</dbReference>
<organism evidence="2 3">
    <name type="scientific">Shewanella electrica</name>
    <dbReference type="NCBI Taxonomy" id="515560"/>
    <lineage>
        <taxon>Bacteria</taxon>
        <taxon>Pseudomonadati</taxon>
        <taxon>Pseudomonadota</taxon>
        <taxon>Gammaproteobacteria</taxon>
        <taxon>Alteromonadales</taxon>
        <taxon>Shewanellaceae</taxon>
        <taxon>Shewanella</taxon>
    </lineage>
</organism>
<dbReference type="InterPro" id="IPR051044">
    <property type="entry name" value="MAG_DAG_Lipase"/>
</dbReference>
<feature type="domain" description="Serine aminopeptidase S33" evidence="1">
    <location>
        <begin position="46"/>
        <end position="298"/>
    </location>
</feature>
<evidence type="ECO:0000313" key="2">
    <source>
        <dbReference type="EMBL" id="MCS4557209.1"/>
    </source>
</evidence>
<dbReference type="Pfam" id="PF12146">
    <property type="entry name" value="Hydrolase_4"/>
    <property type="match status" value="1"/>
</dbReference>
<dbReference type="Proteomes" id="UP001201549">
    <property type="component" value="Unassembled WGS sequence"/>
</dbReference>
<dbReference type="EMBL" id="JAKOGG010000008">
    <property type="protein sequence ID" value="MCS4557209.1"/>
    <property type="molecule type" value="Genomic_DNA"/>
</dbReference>
<dbReference type="PRINTS" id="PR00111">
    <property type="entry name" value="ABHYDROLASE"/>
</dbReference>
<evidence type="ECO:0000313" key="3">
    <source>
        <dbReference type="Proteomes" id="UP001201549"/>
    </source>
</evidence>
<accession>A0ABT2FPS9</accession>
<keyword evidence="2" id="KW-0378">Hydrolase</keyword>